<feature type="coiled-coil region" evidence="7">
    <location>
        <begin position="28"/>
        <end position="102"/>
    </location>
</feature>
<evidence type="ECO:0000313" key="10">
    <source>
        <dbReference type="Proteomes" id="UP000278804"/>
    </source>
</evidence>
<dbReference type="GO" id="GO:0016787">
    <property type="term" value="F:hydrolase activity"/>
    <property type="evidence" value="ECO:0007669"/>
    <property type="project" value="UniProtKB-KW"/>
</dbReference>
<dbReference type="RefSeq" id="WP_125164626.1">
    <property type="nucleotide sequence ID" value="NZ_CP034234.1"/>
</dbReference>
<feature type="domain" description="HD" evidence="8">
    <location>
        <begin position="334"/>
        <end position="427"/>
    </location>
</feature>
<keyword evidence="2 5" id="KW-0255">Endonuclease</keyword>
<dbReference type="AlphaFoldDB" id="A0A3S8RNJ5"/>
<reference evidence="9 10" key="1">
    <citation type="journal article" date="2020" name="Int. J. Syst. Evol. Microbiol.">
        <title>Description of Erysipelothrix piscisicarius sp. nov., an emergent fish pathogen, and assessment of virulence using a tiger barb (Puntigrus tetrazona) infection model.</title>
        <authorList>
            <person name="Pomaranski E.K."/>
            <person name="Griffin M.J."/>
            <person name="Camus A.C."/>
            <person name="Armwood A.R."/>
            <person name="Shelley J."/>
            <person name="Waldbieser G.C."/>
            <person name="LaFrentz B.R."/>
            <person name="Garcia J.C."/>
            <person name="Yanong R."/>
            <person name="Soto E."/>
        </authorList>
    </citation>
    <scope>NUCLEOTIDE SEQUENCE [LARGE SCALE GENOMIC DNA]</scope>
    <source>
        <strain evidence="9 10">15TAL0474</strain>
    </source>
</reference>
<organism evidence="9 10">
    <name type="scientific">Erysipelothrix piscisicarius</name>
    <dbReference type="NCBI Taxonomy" id="2485784"/>
    <lineage>
        <taxon>Bacteria</taxon>
        <taxon>Bacillati</taxon>
        <taxon>Bacillota</taxon>
        <taxon>Erysipelotrichia</taxon>
        <taxon>Erysipelotrichales</taxon>
        <taxon>Erysipelotrichaceae</taxon>
        <taxon>Erysipelothrix</taxon>
    </lineage>
</organism>
<dbReference type="SUPFAM" id="SSF109604">
    <property type="entry name" value="HD-domain/PDEase-like"/>
    <property type="match status" value="1"/>
</dbReference>
<dbReference type="CDD" id="cd00077">
    <property type="entry name" value="HDc"/>
    <property type="match status" value="1"/>
</dbReference>
<keyword evidence="7" id="KW-0175">Coiled coil</keyword>
<keyword evidence="5" id="KW-1133">Transmembrane helix</keyword>
<keyword evidence="4 5" id="KW-0694">RNA-binding</keyword>
<proteinExistence type="inferred from homology"/>
<dbReference type="GO" id="GO:0003723">
    <property type="term" value="F:RNA binding"/>
    <property type="evidence" value="ECO:0007669"/>
    <property type="project" value="UniProtKB-UniRule"/>
</dbReference>
<dbReference type="SMART" id="SM00322">
    <property type="entry name" value="KH"/>
    <property type="match status" value="1"/>
</dbReference>
<dbReference type="InterPro" id="IPR006674">
    <property type="entry name" value="HD_domain"/>
</dbReference>
<dbReference type="PROSITE" id="PS50084">
    <property type="entry name" value="KH_TYPE_1"/>
    <property type="match status" value="1"/>
</dbReference>
<comment type="similarity">
    <text evidence="5">Belongs to the RNase Y family.</text>
</comment>
<keyword evidence="5" id="KW-0472">Membrane</keyword>
<evidence type="ECO:0000259" key="8">
    <source>
        <dbReference type="PROSITE" id="PS51831"/>
    </source>
</evidence>
<dbReference type="PANTHER" id="PTHR12826">
    <property type="entry name" value="RIBONUCLEASE Y"/>
    <property type="match status" value="1"/>
</dbReference>
<comment type="function">
    <text evidence="5">Endoribonuclease that initiates mRNA decay.</text>
</comment>
<dbReference type="Proteomes" id="UP000278804">
    <property type="component" value="Chromosome"/>
</dbReference>
<dbReference type="Pfam" id="PF00013">
    <property type="entry name" value="KH_1"/>
    <property type="match status" value="1"/>
</dbReference>
<dbReference type="CDD" id="cd22431">
    <property type="entry name" value="KH-I_RNaseY"/>
    <property type="match status" value="1"/>
</dbReference>
<dbReference type="NCBIfam" id="TIGR00277">
    <property type="entry name" value="HDIG"/>
    <property type="match status" value="1"/>
</dbReference>
<evidence type="ECO:0000256" key="2">
    <source>
        <dbReference type="ARBA" id="ARBA00022759"/>
    </source>
</evidence>
<evidence type="ECO:0000256" key="5">
    <source>
        <dbReference type="HAMAP-Rule" id="MF_00335"/>
    </source>
</evidence>
<sequence>MDNQLLYSVLTGIIVFILTIFAMIVVNKLGLNRSKERANSLIKDAEEKAESIKREAHLEAKTHAYEIKLNAEKELKGQRKELQEYENKLDRREENLNFRDANLVTKDKEMLNKQRDLEARTAKLDKMEQALIERTEVQLRELERVAHMPASEAKTELFEVVEKQMEQEVLTYIREQEEMAHQRAEDIARNIISLAISRYAQEETTQRTSSVITLPSEEMKGRIIGREGRNIRAFENATGVDLLIDDTPEIITLSCFDPIRREVARMALDTLMTDGRIQPGRIEEVVDKARKELYQVINKTGQDTLFDLGISKMDKEIVTILGRLKYRYSYGQNALAHSIEVANLAGMMAAELGLNQKLAKRAGLLHDIGKGLDFEIEGSHVDLGVRLAKKHNEHPIVINAIASHHGDTEATSAIAVLVAAADTLSAARPGARFESFENYIQRLEELEAIASTREGVQRAFAIQAGRELRVVVVPDEIDDLQTVKLARDIRQQIEEELTYPGQIKVTVIRELRAMELAK</sequence>
<dbReference type="GO" id="GO:0005886">
    <property type="term" value="C:plasma membrane"/>
    <property type="evidence" value="ECO:0007669"/>
    <property type="project" value="UniProtKB-SubCell"/>
</dbReference>
<evidence type="ECO:0000313" key="9">
    <source>
        <dbReference type="EMBL" id="AZK44457.1"/>
    </source>
</evidence>
<dbReference type="Pfam" id="PF12072">
    <property type="entry name" value="RNase_Y_N"/>
    <property type="match status" value="1"/>
</dbReference>
<dbReference type="GO" id="GO:0006402">
    <property type="term" value="P:mRNA catabolic process"/>
    <property type="evidence" value="ECO:0007669"/>
    <property type="project" value="UniProtKB-UniRule"/>
</dbReference>
<protein>
    <recommendedName>
        <fullName evidence="5 6">Ribonuclease Y</fullName>
        <shortName evidence="5">RNase Y</shortName>
        <ecNumber evidence="5 6">3.1.-.-</ecNumber>
    </recommendedName>
</protein>
<dbReference type="InterPro" id="IPR004088">
    <property type="entry name" value="KH_dom_type_1"/>
</dbReference>
<evidence type="ECO:0000256" key="1">
    <source>
        <dbReference type="ARBA" id="ARBA00022722"/>
    </source>
</evidence>
<evidence type="ECO:0000256" key="3">
    <source>
        <dbReference type="ARBA" id="ARBA00022801"/>
    </source>
</evidence>
<keyword evidence="10" id="KW-1185">Reference proteome</keyword>
<dbReference type="HAMAP" id="MF_00335">
    <property type="entry name" value="RNase_Y"/>
    <property type="match status" value="1"/>
</dbReference>
<dbReference type="EC" id="3.1.-.-" evidence="5 6"/>
<dbReference type="PROSITE" id="PS51831">
    <property type="entry name" value="HD"/>
    <property type="match status" value="1"/>
</dbReference>
<dbReference type="NCBIfam" id="TIGR03319">
    <property type="entry name" value="RNase_Y"/>
    <property type="match status" value="1"/>
</dbReference>
<keyword evidence="3 5" id="KW-0378">Hydrolase</keyword>
<keyword evidence="5" id="KW-0812">Transmembrane</keyword>
<gene>
    <name evidence="5 9" type="primary">rny</name>
    <name evidence="9" type="ORF">EEI45_06700</name>
</gene>
<dbReference type="InterPro" id="IPR004087">
    <property type="entry name" value="KH_dom"/>
</dbReference>
<dbReference type="SMART" id="SM00471">
    <property type="entry name" value="HDc"/>
    <property type="match status" value="1"/>
</dbReference>
<name>A0A3S8RNJ5_9FIRM</name>
<dbReference type="SUPFAM" id="SSF54791">
    <property type="entry name" value="Eukaryotic type KH-domain (KH-domain type I)"/>
    <property type="match status" value="1"/>
</dbReference>
<comment type="subcellular location">
    <subcellularLocation>
        <location evidence="5">Cell membrane</location>
        <topology evidence="5">Single-pass membrane protein</topology>
    </subcellularLocation>
</comment>
<dbReference type="GO" id="GO:0004521">
    <property type="term" value="F:RNA endonuclease activity"/>
    <property type="evidence" value="ECO:0007669"/>
    <property type="project" value="UniProtKB-UniRule"/>
</dbReference>
<feature type="transmembrane region" description="Helical" evidence="5">
    <location>
        <begin position="6"/>
        <end position="26"/>
    </location>
</feature>
<dbReference type="InterPro" id="IPR017705">
    <property type="entry name" value="Ribonuclease_Y"/>
</dbReference>
<dbReference type="PANTHER" id="PTHR12826:SF15">
    <property type="entry name" value="RIBONUCLEASE Y"/>
    <property type="match status" value="1"/>
</dbReference>
<dbReference type="InterPro" id="IPR003607">
    <property type="entry name" value="HD/PDEase_dom"/>
</dbReference>
<dbReference type="InterPro" id="IPR036612">
    <property type="entry name" value="KH_dom_type_1_sf"/>
</dbReference>
<evidence type="ECO:0000256" key="7">
    <source>
        <dbReference type="SAM" id="Coils"/>
    </source>
</evidence>
<evidence type="ECO:0000256" key="4">
    <source>
        <dbReference type="ARBA" id="ARBA00022884"/>
    </source>
</evidence>
<dbReference type="InterPro" id="IPR006675">
    <property type="entry name" value="HDIG_dom"/>
</dbReference>
<dbReference type="Pfam" id="PF01966">
    <property type="entry name" value="HD"/>
    <property type="match status" value="1"/>
</dbReference>
<dbReference type="Gene3D" id="1.10.3210.10">
    <property type="entry name" value="Hypothetical protein af1432"/>
    <property type="match status" value="1"/>
</dbReference>
<keyword evidence="1 5" id="KW-0540">Nuclease</keyword>
<accession>A0A3S8RNJ5</accession>
<dbReference type="InterPro" id="IPR022711">
    <property type="entry name" value="RNase_Y_N"/>
</dbReference>
<dbReference type="KEGG" id="eri:EEI45_06700"/>
<keyword evidence="5" id="KW-1003">Cell membrane</keyword>
<evidence type="ECO:0000256" key="6">
    <source>
        <dbReference type="NCBIfam" id="TIGR03319"/>
    </source>
</evidence>
<dbReference type="EMBL" id="CP034234">
    <property type="protein sequence ID" value="AZK44457.1"/>
    <property type="molecule type" value="Genomic_DNA"/>
</dbReference>